<accession>A0ABP7R0H8</accession>
<dbReference type="Proteomes" id="UP001501747">
    <property type="component" value="Unassembled WGS sequence"/>
</dbReference>
<gene>
    <name evidence="2" type="ORF">GCM10022247_06770</name>
</gene>
<name>A0ABP7R0H8_9PSEU</name>
<sequence>MLATRKIHGRPGKAIRAIAAAEAKGVVITCARARHGQAVNRNRALVSDLSGASMGGAVMGRTVDGPNRARPGVWP</sequence>
<protein>
    <submittedName>
        <fullName evidence="2">Uncharacterized protein</fullName>
    </submittedName>
</protein>
<evidence type="ECO:0000313" key="2">
    <source>
        <dbReference type="EMBL" id="GAA3990638.1"/>
    </source>
</evidence>
<reference evidence="3" key="1">
    <citation type="journal article" date="2019" name="Int. J. Syst. Evol. Microbiol.">
        <title>The Global Catalogue of Microorganisms (GCM) 10K type strain sequencing project: providing services to taxonomists for standard genome sequencing and annotation.</title>
        <authorList>
            <consortium name="The Broad Institute Genomics Platform"/>
            <consortium name="The Broad Institute Genome Sequencing Center for Infectious Disease"/>
            <person name="Wu L."/>
            <person name="Ma J."/>
        </authorList>
    </citation>
    <scope>NUCLEOTIDE SEQUENCE [LARGE SCALE GENOMIC DNA]</scope>
    <source>
        <strain evidence="3">JCM 17342</strain>
    </source>
</reference>
<feature type="region of interest" description="Disordered" evidence="1">
    <location>
        <begin position="56"/>
        <end position="75"/>
    </location>
</feature>
<dbReference type="EMBL" id="BAABAL010000004">
    <property type="protein sequence ID" value="GAA3990638.1"/>
    <property type="molecule type" value="Genomic_DNA"/>
</dbReference>
<proteinExistence type="predicted"/>
<organism evidence="2 3">
    <name type="scientific">Allokutzneria multivorans</name>
    <dbReference type="NCBI Taxonomy" id="1142134"/>
    <lineage>
        <taxon>Bacteria</taxon>
        <taxon>Bacillati</taxon>
        <taxon>Actinomycetota</taxon>
        <taxon>Actinomycetes</taxon>
        <taxon>Pseudonocardiales</taxon>
        <taxon>Pseudonocardiaceae</taxon>
        <taxon>Allokutzneria</taxon>
    </lineage>
</organism>
<evidence type="ECO:0000256" key="1">
    <source>
        <dbReference type="SAM" id="MobiDB-lite"/>
    </source>
</evidence>
<keyword evidence="3" id="KW-1185">Reference proteome</keyword>
<comment type="caution">
    <text evidence="2">The sequence shown here is derived from an EMBL/GenBank/DDBJ whole genome shotgun (WGS) entry which is preliminary data.</text>
</comment>
<evidence type="ECO:0000313" key="3">
    <source>
        <dbReference type="Proteomes" id="UP001501747"/>
    </source>
</evidence>